<dbReference type="OrthoDB" id="2631610at2"/>
<dbReference type="SUPFAM" id="SSF55729">
    <property type="entry name" value="Acyl-CoA N-acyltransferases (Nat)"/>
    <property type="match status" value="1"/>
</dbReference>
<dbReference type="Pfam" id="PF13302">
    <property type="entry name" value="Acetyltransf_3"/>
    <property type="match status" value="1"/>
</dbReference>
<organism evidence="5 6">
    <name type="scientific">Streptomyces rubellomurinus (strain ATCC 31215)</name>
    <dbReference type="NCBI Taxonomy" id="359131"/>
    <lineage>
        <taxon>Bacteria</taxon>
        <taxon>Bacillati</taxon>
        <taxon>Actinomycetota</taxon>
        <taxon>Actinomycetes</taxon>
        <taxon>Kitasatosporales</taxon>
        <taxon>Streptomycetaceae</taxon>
        <taxon>Streptomyces</taxon>
    </lineage>
</organism>
<accession>A0A0F2T4B2</accession>
<dbReference type="PANTHER" id="PTHR43792:SF8">
    <property type="entry name" value="[RIBOSOMAL PROTEIN US5]-ALANINE N-ACETYLTRANSFERASE"/>
    <property type="match status" value="1"/>
</dbReference>
<proteinExistence type="inferred from homology"/>
<keyword evidence="6" id="KW-1185">Reference proteome</keyword>
<evidence type="ECO:0000256" key="2">
    <source>
        <dbReference type="ARBA" id="ARBA00023315"/>
    </source>
</evidence>
<keyword evidence="2" id="KW-0012">Acyltransferase</keyword>
<evidence type="ECO:0000313" key="5">
    <source>
        <dbReference type="EMBL" id="KJS58054.1"/>
    </source>
</evidence>
<feature type="domain" description="N-acetyltransferase" evidence="4">
    <location>
        <begin position="6"/>
        <end position="162"/>
    </location>
</feature>
<comment type="similarity">
    <text evidence="3">Belongs to the acetyltransferase family. RimJ subfamily.</text>
</comment>
<dbReference type="PROSITE" id="PS51186">
    <property type="entry name" value="GNAT"/>
    <property type="match status" value="1"/>
</dbReference>
<protein>
    <submittedName>
        <fullName evidence="5">GCN5 family acetyltransferase</fullName>
    </submittedName>
</protein>
<evidence type="ECO:0000313" key="6">
    <source>
        <dbReference type="Proteomes" id="UP000033699"/>
    </source>
</evidence>
<dbReference type="PATRIC" id="fig|359131.3.peg.1772"/>
<dbReference type="RefSeq" id="WP_045705097.1">
    <property type="nucleotide sequence ID" value="NZ_JZKH01000147.1"/>
</dbReference>
<comment type="caution">
    <text evidence="5">The sequence shown here is derived from an EMBL/GenBank/DDBJ whole genome shotgun (WGS) entry which is preliminary data.</text>
</comment>
<dbReference type="GO" id="GO:0005737">
    <property type="term" value="C:cytoplasm"/>
    <property type="evidence" value="ECO:0007669"/>
    <property type="project" value="TreeGrafter"/>
</dbReference>
<keyword evidence="1 5" id="KW-0808">Transferase</keyword>
<dbReference type="EMBL" id="JZKH01000147">
    <property type="protein sequence ID" value="KJS58054.1"/>
    <property type="molecule type" value="Genomic_DNA"/>
</dbReference>
<name>A0A0F2T4B2_STRR3</name>
<reference evidence="5 6" key="1">
    <citation type="submission" date="2015-02" db="EMBL/GenBank/DDBJ databases">
        <authorList>
            <person name="Ju K.-S."/>
            <person name="Doroghazi J.R."/>
            <person name="Metcalf W."/>
        </authorList>
    </citation>
    <scope>NUCLEOTIDE SEQUENCE [LARGE SCALE GENOMIC DNA]</scope>
    <source>
        <strain evidence="5 6">ATCC 31215</strain>
    </source>
</reference>
<dbReference type="InterPro" id="IPR051531">
    <property type="entry name" value="N-acetyltransferase"/>
</dbReference>
<dbReference type="InterPro" id="IPR000182">
    <property type="entry name" value="GNAT_dom"/>
</dbReference>
<dbReference type="GO" id="GO:0008999">
    <property type="term" value="F:protein-N-terminal-alanine acetyltransferase activity"/>
    <property type="evidence" value="ECO:0007669"/>
    <property type="project" value="TreeGrafter"/>
</dbReference>
<gene>
    <name evidence="5" type="ORF">VM95_35810</name>
</gene>
<dbReference type="PANTHER" id="PTHR43792">
    <property type="entry name" value="GNAT FAMILY, PUTATIVE (AFU_ORTHOLOGUE AFUA_3G00765)-RELATED-RELATED"/>
    <property type="match status" value="1"/>
</dbReference>
<dbReference type="InterPro" id="IPR016181">
    <property type="entry name" value="Acyl_CoA_acyltransferase"/>
</dbReference>
<evidence type="ECO:0000259" key="4">
    <source>
        <dbReference type="PROSITE" id="PS51186"/>
    </source>
</evidence>
<evidence type="ECO:0000256" key="1">
    <source>
        <dbReference type="ARBA" id="ARBA00022679"/>
    </source>
</evidence>
<sequence length="177" mass="19362">MTTPDVTIEPWTDADLALLRRVNTPEMKKHVGGPETEEQLLLRHRRYLDFVPSGLGCMYRIVLPGGEAVGTVGYGTRSWQGATVHEMGWNVLPGFQGRGIAVAATRAAVAAARREAAHRHLHAFPSVDNPASNAVCAKAGFTLVGETDFEFPPGRYMRSHDWRVDLRALPSDSAGRD</sequence>
<dbReference type="AlphaFoldDB" id="A0A0F2T4B2"/>
<evidence type="ECO:0000256" key="3">
    <source>
        <dbReference type="ARBA" id="ARBA00038502"/>
    </source>
</evidence>
<dbReference type="Gene3D" id="3.40.630.30">
    <property type="match status" value="1"/>
</dbReference>
<dbReference type="Proteomes" id="UP000033699">
    <property type="component" value="Unassembled WGS sequence"/>
</dbReference>